<evidence type="ECO:0000313" key="2">
    <source>
        <dbReference type="Proteomes" id="UP000219020"/>
    </source>
</evidence>
<dbReference type="SUPFAM" id="SSF48371">
    <property type="entry name" value="ARM repeat"/>
    <property type="match status" value="1"/>
</dbReference>
<reference evidence="2" key="1">
    <citation type="submission" date="2017-04" db="EMBL/GenBank/DDBJ databases">
        <title>Genome evolution of the luminous symbionts of deep sea anglerfish.</title>
        <authorList>
            <person name="Hendry T.A."/>
        </authorList>
    </citation>
    <scope>NUCLEOTIDE SEQUENCE [LARGE SCALE GENOMIC DNA]</scope>
</reference>
<dbReference type="GeneID" id="66951531"/>
<dbReference type="Pfam" id="PF08713">
    <property type="entry name" value="DNA_alkylation"/>
    <property type="match status" value="1"/>
</dbReference>
<dbReference type="Gene3D" id="1.25.40.290">
    <property type="entry name" value="ARM repeat domains"/>
    <property type="match status" value="1"/>
</dbReference>
<comment type="caution">
    <text evidence="1">The sequence shown here is derived from an EMBL/GenBank/DDBJ whole genome shotgun (WGS) entry which is preliminary data.</text>
</comment>
<dbReference type="RefSeq" id="WP_097356318.1">
    <property type="nucleotide sequence ID" value="NZ_CAWNJE010000034.1"/>
</dbReference>
<sequence length="357" mass="42103">MAEPLKHFYNKELIESLSHQLKSAYTSFDSERFQEEIFSDNWDLKELKARITHITEVMHRFLPNNYAESIEILKQVSTYYTGFYYIFFPEYVARYGLDDFDTSILALEHFTQYSTAEYAVRPFIKKHKERMISQMELWAESKNPHVRRVASEGCRPRLPWAEALHEFKKNPTPIFKILEKLLNDDSESVRQSVANNLNDISKDHPELLINYTKIWMGKSRNTDIILKHACRTLLKQGNPEILRQYGYAPPNHIRVENITLQEQIKIGEHLNLEFKLTTLEKSLGRLRIEYGIDFLRQNGKSWRKIFKISYSSCPNTITFSKQHSFKVISTRKYYLGLHTIAIIVNGQELASRHFMLL</sequence>
<gene>
    <name evidence="1" type="ORF">BTN49_1355</name>
</gene>
<organism evidence="1 2">
    <name type="scientific">Candidatus Enterovibrio escicola</name>
    <dbReference type="NCBI Taxonomy" id="1927127"/>
    <lineage>
        <taxon>Bacteria</taxon>
        <taxon>Pseudomonadati</taxon>
        <taxon>Pseudomonadota</taxon>
        <taxon>Gammaproteobacteria</taxon>
        <taxon>Vibrionales</taxon>
        <taxon>Vibrionaceae</taxon>
        <taxon>Enterovibrio</taxon>
    </lineage>
</organism>
<dbReference type="AlphaFoldDB" id="A0A2A5T4D4"/>
<dbReference type="EMBL" id="NBYY01000012">
    <property type="protein sequence ID" value="PCS23027.1"/>
    <property type="molecule type" value="Genomic_DNA"/>
</dbReference>
<accession>A0A2A5T4D4</accession>
<proteinExistence type="predicted"/>
<dbReference type="InterPro" id="IPR014825">
    <property type="entry name" value="DNA_alkylation"/>
</dbReference>
<dbReference type="Proteomes" id="UP000219020">
    <property type="component" value="Unassembled WGS sequence"/>
</dbReference>
<protein>
    <submittedName>
        <fullName evidence="1">DNA alkylation repair enzyme</fullName>
    </submittedName>
</protein>
<dbReference type="InterPro" id="IPR016024">
    <property type="entry name" value="ARM-type_fold"/>
</dbReference>
<keyword evidence="2" id="KW-1185">Reference proteome</keyword>
<evidence type="ECO:0000313" key="1">
    <source>
        <dbReference type="EMBL" id="PCS23027.1"/>
    </source>
</evidence>
<name>A0A2A5T4D4_9GAMM</name>